<evidence type="ECO:0000256" key="9">
    <source>
        <dbReference type="ARBA" id="ARBA00023180"/>
    </source>
</evidence>
<organism evidence="11">
    <name type="scientific">Sipha flava</name>
    <name type="common">yellow sugarcane aphid</name>
    <dbReference type="NCBI Taxonomy" id="143950"/>
    <lineage>
        <taxon>Eukaryota</taxon>
        <taxon>Metazoa</taxon>
        <taxon>Ecdysozoa</taxon>
        <taxon>Arthropoda</taxon>
        <taxon>Hexapoda</taxon>
        <taxon>Insecta</taxon>
        <taxon>Pterygota</taxon>
        <taxon>Neoptera</taxon>
        <taxon>Paraneoptera</taxon>
        <taxon>Hemiptera</taxon>
        <taxon>Sternorrhyncha</taxon>
        <taxon>Aphidomorpha</taxon>
        <taxon>Aphidoidea</taxon>
        <taxon>Aphididae</taxon>
        <taxon>Sipha</taxon>
    </lineage>
</organism>
<dbReference type="GO" id="GO:0015031">
    <property type="term" value="P:protein transport"/>
    <property type="evidence" value="ECO:0007669"/>
    <property type="project" value="UniProtKB-KW"/>
</dbReference>
<keyword evidence="6" id="KW-0256">Endoplasmic reticulum</keyword>
<keyword evidence="10" id="KW-0812">Transmembrane</keyword>
<keyword evidence="7" id="KW-0653">Protein transport</keyword>
<keyword evidence="5" id="KW-0732">Signal</keyword>
<evidence type="ECO:0000313" key="12">
    <source>
        <dbReference type="Proteomes" id="UP000694846"/>
    </source>
</evidence>
<protein>
    <recommendedName>
        <fullName evidence="3">Nucleotide exchange factor SIL1</fullName>
    </recommendedName>
</protein>
<evidence type="ECO:0000256" key="4">
    <source>
        <dbReference type="ARBA" id="ARBA00022448"/>
    </source>
</evidence>
<dbReference type="EMBL" id="GGMS01004135">
    <property type="protein sequence ID" value="MBY73338.1"/>
    <property type="molecule type" value="Transcribed_RNA"/>
</dbReference>
<accession>A0A2S2Q6I3</accession>
<name>A0A2S2Q6I3_9HEMI</name>
<dbReference type="GO" id="GO:0000774">
    <property type="term" value="F:adenyl-nucleotide exchange factor activity"/>
    <property type="evidence" value="ECO:0007669"/>
    <property type="project" value="TreeGrafter"/>
</dbReference>
<keyword evidence="12" id="KW-1185">Reference proteome</keyword>
<evidence type="ECO:0000256" key="7">
    <source>
        <dbReference type="ARBA" id="ARBA00022927"/>
    </source>
</evidence>
<dbReference type="AlphaFoldDB" id="A0A2S2Q6I3"/>
<evidence type="ECO:0000256" key="8">
    <source>
        <dbReference type="ARBA" id="ARBA00023010"/>
    </source>
</evidence>
<evidence type="ECO:0000256" key="10">
    <source>
        <dbReference type="SAM" id="Phobius"/>
    </source>
</evidence>
<evidence type="ECO:0000256" key="1">
    <source>
        <dbReference type="ARBA" id="ARBA00004319"/>
    </source>
</evidence>
<gene>
    <name evidence="11" type="primary">SIL1</name>
    <name evidence="13" type="synonym">LOC112682905</name>
    <name evidence="11" type="ORF">g.153356</name>
</gene>
<dbReference type="InterPro" id="IPR016024">
    <property type="entry name" value="ARM-type_fold"/>
</dbReference>
<evidence type="ECO:0000313" key="13">
    <source>
        <dbReference type="RefSeq" id="XP_025409460.1"/>
    </source>
</evidence>
<evidence type="ECO:0000313" key="11">
    <source>
        <dbReference type="EMBL" id="MBY73338.1"/>
    </source>
</evidence>
<keyword evidence="10" id="KW-1133">Transmembrane helix</keyword>
<comment type="similarity">
    <text evidence="2">Belongs to the SIL1 family.</text>
</comment>
<keyword evidence="8" id="KW-0811">Translocation</keyword>
<comment type="subcellular location">
    <subcellularLocation>
        <location evidence="1">Endoplasmic reticulum lumen</location>
    </subcellularLocation>
</comment>
<dbReference type="GO" id="GO:0005788">
    <property type="term" value="C:endoplasmic reticulum lumen"/>
    <property type="evidence" value="ECO:0007669"/>
    <property type="project" value="UniProtKB-SubCell"/>
</dbReference>
<proteinExistence type="inferred from homology"/>
<sequence>MFQVSVVKVCVLLLLAASMGVFWYLDTKYDRWDQILSEPDSLVVENVPESIVNDSFKPKAFIPTKEWQIIEKDQPIPPGLHVKINLQTGEKKAKLMEDNEINNSNSLAITHSNISKNDKQSNNLPEKVHKFKSYDEIKNDLGTLNMIVKSDIEIMDELSTKFQNQVKIYEDTHQSLQNILIDLEYLLHQVDTAESFVKNNGIKTIIIPCISSSSSFIKSQGALLLGSAASNNQRVQISAIKADVIPLLLNHISDEYDFKVQKNCIYALSTIIRHFPTAQKQVIDKDGINILMSVLKRPETDSNAKLKLKVSNLLQDLIVEIEDAKLTLIEEANGRRSSEARERVRQYEELHLKDKLVESGWCEIIADEFITLSNLLPAKEETNDTIVASGKSLLAIRNLCKDKLKGNKLLYDSLYKLETHYKKLAKQDNNLNPIYQLLNELTNTYDPVLV</sequence>
<dbReference type="Proteomes" id="UP000694846">
    <property type="component" value="Unplaced"/>
</dbReference>
<keyword evidence="9" id="KW-0325">Glycoprotein</keyword>
<dbReference type="OrthoDB" id="448649at2759"/>
<reference evidence="13" key="2">
    <citation type="submission" date="2025-04" db="UniProtKB">
        <authorList>
            <consortium name="RefSeq"/>
        </authorList>
    </citation>
    <scope>IDENTIFICATION</scope>
    <source>
        <tissue evidence="13">Whole body</tissue>
    </source>
</reference>
<keyword evidence="10" id="KW-0472">Membrane</keyword>
<dbReference type="RefSeq" id="XP_025409460.1">
    <property type="nucleotide sequence ID" value="XM_025553675.1"/>
</dbReference>
<feature type="transmembrane region" description="Helical" evidence="10">
    <location>
        <begin position="6"/>
        <end position="25"/>
    </location>
</feature>
<dbReference type="PANTHER" id="PTHR19316">
    <property type="entry name" value="PROTEIN FOLDING REGULATOR"/>
    <property type="match status" value="1"/>
</dbReference>
<evidence type="ECO:0000256" key="5">
    <source>
        <dbReference type="ARBA" id="ARBA00022729"/>
    </source>
</evidence>
<evidence type="ECO:0000256" key="6">
    <source>
        <dbReference type="ARBA" id="ARBA00022824"/>
    </source>
</evidence>
<evidence type="ECO:0000256" key="3">
    <source>
        <dbReference type="ARBA" id="ARBA00015352"/>
    </source>
</evidence>
<dbReference type="Gene3D" id="1.25.10.10">
    <property type="entry name" value="Leucine-rich Repeat Variant"/>
    <property type="match status" value="1"/>
</dbReference>
<dbReference type="PANTHER" id="PTHR19316:SF35">
    <property type="entry name" value="NUCLEOTIDE EXCHANGE FACTOR SIL1"/>
    <property type="match status" value="1"/>
</dbReference>
<dbReference type="InterPro" id="IPR050693">
    <property type="entry name" value="Hsp70_NEF-Inhibitors"/>
</dbReference>
<dbReference type="SUPFAM" id="SSF48371">
    <property type="entry name" value="ARM repeat"/>
    <property type="match status" value="1"/>
</dbReference>
<evidence type="ECO:0000256" key="2">
    <source>
        <dbReference type="ARBA" id="ARBA00010588"/>
    </source>
</evidence>
<reference evidence="11" key="1">
    <citation type="submission" date="2018-04" db="EMBL/GenBank/DDBJ databases">
        <title>Transcriptome assembly of Sipha flava.</title>
        <authorList>
            <person name="Scully E.D."/>
            <person name="Geib S.M."/>
            <person name="Palmer N.A."/>
            <person name="Koch K."/>
            <person name="Bradshaw J."/>
            <person name="Heng-Moss T."/>
            <person name="Sarath G."/>
        </authorList>
    </citation>
    <scope>NUCLEOTIDE SEQUENCE</scope>
</reference>
<dbReference type="InterPro" id="IPR011989">
    <property type="entry name" value="ARM-like"/>
</dbReference>
<keyword evidence="4" id="KW-0813">Transport</keyword>